<reference evidence="2 3" key="1">
    <citation type="submission" date="2019-05" db="EMBL/GenBank/DDBJ databases">
        <title>Another draft genome of Portunus trituberculatus and its Hox gene families provides insights of decapod evolution.</title>
        <authorList>
            <person name="Jeong J.-H."/>
            <person name="Song I."/>
            <person name="Kim S."/>
            <person name="Choi T."/>
            <person name="Kim D."/>
            <person name="Ryu S."/>
            <person name="Kim W."/>
        </authorList>
    </citation>
    <scope>NUCLEOTIDE SEQUENCE [LARGE SCALE GENOMIC DNA]</scope>
    <source>
        <tissue evidence="2">Muscle</tissue>
    </source>
</reference>
<evidence type="ECO:0000256" key="1">
    <source>
        <dbReference type="SAM" id="MobiDB-lite"/>
    </source>
</evidence>
<dbReference type="Proteomes" id="UP000324222">
    <property type="component" value="Unassembled WGS sequence"/>
</dbReference>
<gene>
    <name evidence="2" type="ORF">E2C01_088860</name>
</gene>
<sequence>MESSDDIITAILRGPTVSKSAVQPDRRPPMTSTNGNNSHHLLVSHGQTLQKACPSTAPK</sequence>
<keyword evidence="3" id="KW-1185">Reference proteome</keyword>
<proteinExistence type="predicted"/>
<protein>
    <submittedName>
        <fullName evidence="2">Uncharacterized protein</fullName>
    </submittedName>
</protein>
<feature type="compositionally biased region" description="Polar residues" evidence="1">
    <location>
        <begin position="30"/>
        <end position="50"/>
    </location>
</feature>
<evidence type="ECO:0000313" key="2">
    <source>
        <dbReference type="EMBL" id="MPC93720.1"/>
    </source>
</evidence>
<feature type="region of interest" description="Disordered" evidence="1">
    <location>
        <begin position="15"/>
        <end position="59"/>
    </location>
</feature>
<comment type="caution">
    <text evidence="2">The sequence shown here is derived from an EMBL/GenBank/DDBJ whole genome shotgun (WGS) entry which is preliminary data.</text>
</comment>
<evidence type="ECO:0000313" key="3">
    <source>
        <dbReference type="Proteomes" id="UP000324222"/>
    </source>
</evidence>
<organism evidence="2 3">
    <name type="scientific">Portunus trituberculatus</name>
    <name type="common">Swimming crab</name>
    <name type="synonym">Neptunus trituberculatus</name>
    <dbReference type="NCBI Taxonomy" id="210409"/>
    <lineage>
        <taxon>Eukaryota</taxon>
        <taxon>Metazoa</taxon>
        <taxon>Ecdysozoa</taxon>
        <taxon>Arthropoda</taxon>
        <taxon>Crustacea</taxon>
        <taxon>Multicrustacea</taxon>
        <taxon>Malacostraca</taxon>
        <taxon>Eumalacostraca</taxon>
        <taxon>Eucarida</taxon>
        <taxon>Decapoda</taxon>
        <taxon>Pleocyemata</taxon>
        <taxon>Brachyura</taxon>
        <taxon>Eubrachyura</taxon>
        <taxon>Portunoidea</taxon>
        <taxon>Portunidae</taxon>
        <taxon>Portuninae</taxon>
        <taxon>Portunus</taxon>
    </lineage>
</organism>
<name>A0A5B7JAG6_PORTR</name>
<dbReference type="EMBL" id="VSRR010095844">
    <property type="protein sequence ID" value="MPC93720.1"/>
    <property type="molecule type" value="Genomic_DNA"/>
</dbReference>
<dbReference type="AlphaFoldDB" id="A0A5B7JAG6"/>
<accession>A0A5B7JAG6</accession>